<reference evidence="1 2" key="1">
    <citation type="submission" date="2020-10" db="EMBL/GenBank/DDBJ databases">
        <title>The Coptis chinensis genome and diversification of protoberbering-type alkaloids.</title>
        <authorList>
            <person name="Wang B."/>
            <person name="Shu S."/>
            <person name="Song C."/>
            <person name="Liu Y."/>
        </authorList>
    </citation>
    <scope>NUCLEOTIDE SEQUENCE [LARGE SCALE GENOMIC DNA]</scope>
    <source>
        <strain evidence="1">HL-2020</strain>
        <tissue evidence="1">Leaf</tissue>
    </source>
</reference>
<comment type="caution">
    <text evidence="1">The sequence shown here is derived from an EMBL/GenBank/DDBJ whole genome shotgun (WGS) entry which is preliminary data.</text>
</comment>
<evidence type="ECO:0000313" key="2">
    <source>
        <dbReference type="Proteomes" id="UP000631114"/>
    </source>
</evidence>
<dbReference type="EMBL" id="JADFTS010000058">
    <property type="protein sequence ID" value="KAF9586998.1"/>
    <property type="molecule type" value="Genomic_DNA"/>
</dbReference>
<gene>
    <name evidence="1" type="ORF">IFM89_039777</name>
</gene>
<dbReference type="InterPro" id="IPR046342">
    <property type="entry name" value="CBS_dom_sf"/>
</dbReference>
<name>A0A835GW12_9MAGN</name>
<dbReference type="AlphaFoldDB" id="A0A835GW12"/>
<dbReference type="OrthoDB" id="449052at2759"/>
<evidence type="ECO:0000313" key="1">
    <source>
        <dbReference type="EMBL" id="KAF9586998.1"/>
    </source>
</evidence>
<dbReference type="SUPFAM" id="SSF54631">
    <property type="entry name" value="CBS-domain pair"/>
    <property type="match status" value="1"/>
</dbReference>
<dbReference type="Proteomes" id="UP000631114">
    <property type="component" value="Unassembled WGS sequence"/>
</dbReference>
<sequence length="193" mass="20241">MIDYSAIILWVLANAKLDAVALSAGSATADGPGAGAVGALGELTMGVTGPIAVAGLTATVVGAAVASGIAAEKGTGKDGPTAASSLGRDFYNVILQEEPLKSTTVKQIIKSFGWAPFLPVATDSSMLSVLLLLSKYRLRSVPIIETGNPFVKNFITQSAVVQGLQQCKGRDYLITLQVTQYLIMDFLLRHMRR</sequence>
<protein>
    <submittedName>
        <fullName evidence="1">Uncharacterized protein</fullName>
    </submittedName>
</protein>
<proteinExistence type="predicted"/>
<keyword evidence="2" id="KW-1185">Reference proteome</keyword>
<accession>A0A835GW12</accession>
<dbReference type="Gene3D" id="3.10.580.10">
    <property type="entry name" value="CBS-domain"/>
    <property type="match status" value="1"/>
</dbReference>
<organism evidence="1 2">
    <name type="scientific">Coptis chinensis</name>
    <dbReference type="NCBI Taxonomy" id="261450"/>
    <lineage>
        <taxon>Eukaryota</taxon>
        <taxon>Viridiplantae</taxon>
        <taxon>Streptophyta</taxon>
        <taxon>Embryophyta</taxon>
        <taxon>Tracheophyta</taxon>
        <taxon>Spermatophyta</taxon>
        <taxon>Magnoliopsida</taxon>
        <taxon>Ranunculales</taxon>
        <taxon>Ranunculaceae</taxon>
        <taxon>Coptidoideae</taxon>
        <taxon>Coptis</taxon>
    </lineage>
</organism>